<proteinExistence type="predicted"/>
<evidence type="ECO:0000256" key="1">
    <source>
        <dbReference type="SAM" id="Phobius"/>
    </source>
</evidence>
<dbReference type="Pfam" id="PF07331">
    <property type="entry name" value="TctB"/>
    <property type="match status" value="1"/>
</dbReference>
<evidence type="ECO:0000313" key="3">
    <source>
        <dbReference type="EMBL" id="MCT7376678.1"/>
    </source>
</evidence>
<feature type="transmembrane region" description="Helical" evidence="1">
    <location>
        <begin position="41"/>
        <end position="59"/>
    </location>
</feature>
<dbReference type="RefSeq" id="WP_260904808.1">
    <property type="nucleotide sequence ID" value="NZ_JAOCZP010000005.1"/>
</dbReference>
<feature type="transmembrane region" description="Helical" evidence="1">
    <location>
        <begin position="119"/>
        <end position="137"/>
    </location>
</feature>
<name>A0ABT2LSS4_9HYPH</name>
<keyword evidence="1" id="KW-1133">Transmembrane helix</keyword>
<keyword evidence="4" id="KW-1185">Reference proteome</keyword>
<reference evidence="3 4" key="1">
    <citation type="submission" date="2022-09" db="EMBL/GenBank/DDBJ databases">
        <title>Chelativorans salina sp. nov., a novel slightly halophilic bacterium isolated from a saline lake sediment enrichment.</title>
        <authorList>
            <person name="Gao L."/>
            <person name="Fang B.-Z."/>
            <person name="Li W.-J."/>
        </authorList>
    </citation>
    <scope>NUCLEOTIDE SEQUENCE [LARGE SCALE GENOMIC DNA]</scope>
    <source>
        <strain evidence="3 4">EGI FJ00035</strain>
    </source>
</reference>
<keyword evidence="1" id="KW-0812">Transmembrane</keyword>
<dbReference type="Proteomes" id="UP001320831">
    <property type="component" value="Unassembled WGS sequence"/>
</dbReference>
<evidence type="ECO:0000313" key="4">
    <source>
        <dbReference type="Proteomes" id="UP001320831"/>
    </source>
</evidence>
<keyword evidence="1" id="KW-0472">Membrane</keyword>
<gene>
    <name evidence="3" type="ORF">N5A92_16730</name>
</gene>
<protein>
    <submittedName>
        <fullName evidence="3">Tripartite tricarboxylate transporter TctB family protein</fullName>
    </submittedName>
</protein>
<organism evidence="3 4">
    <name type="scientific">Chelativorans salis</name>
    <dbReference type="NCBI Taxonomy" id="2978478"/>
    <lineage>
        <taxon>Bacteria</taxon>
        <taxon>Pseudomonadati</taxon>
        <taxon>Pseudomonadota</taxon>
        <taxon>Alphaproteobacteria</taxon>
        <taxon>Hyphomicrobiales</taxon>
        <taxon>Phyllobacteriaceae</taxon>
        <taxon>Chelativorans</taxon>
    </lineage>
</organism>
<dbReference type="EMBL" id="JAOCZP010000005">
    <property type="protein sequence ID" value="MCT7376678.1"/>
    <property type="molecule type" value="Genomic_DNA"/>
</dbReference>
<feature type="transmembrane region" description="Helical" evidence="1">
    <location>
        <begin position="71"/>
        <end position="89"/>
    </location>
</feature>
<sequence length="145" mass="15688">MNILHKDTVSGAALLALAVLVVSMSLDMGTGAGGETLTPSFVPRICAAGLVISGAFLLLRGLRSEGGMPAILDRRIAIVMIALVFYLWFFHAIDVRFGVWAFTLATMLAFGIRAPLMLILYPVALSAILYLSFSWGFRVVLPTWI</sequence>
<evidence type="ECO:0000259" key="2">
    <source>
        <dbReference type="Pfam" id="PF07331"/>
    </source>
</evidence>
<feature type="domain" description="DUF1468" evidence="2">
    <location>
        <begin position="9"/>
        <end position="142"/>
    </location>
</feature>
<comment type="caution">
    <text evidence="3">The sequence shown here is derived from an EMBL/GenBank/DDBJ whole genome shotgun (WGS) entry which is preliminary data.</text>
</comment>
<accession>A0ABT2LSS4</accession>
<dbReference type="InterPro" id="IPR009936">
    <property type="entry name" value="DUF1468"/>
</dbReference>